<comment type="catalytic activity">
    <reaction evidence="1">
        <text>Hydrolysis of terminal non-reducing N-acetyl-D-hexosamine residues in N-acetyl-beta-D-hexosaminides.</text>
        <dbReference type="EC" id="3.2.1.52"/>
    </reaction>
</comment>
<dbReference type="InterPro" id="IPR038901">
    <property type="entry name" value="HEXDC-like"/>
</dbReference>
<dbReference type="AlphaFoldDB" id="A0AAN8X6H9"/>
<dbReference type="InterPro" id="IPR015883">
    <property type="entry name" value="Glyco_hydro_20_cat"/>
</dbReference>
<comment type="caution">
    <text evidence="7">The sequence shown here is derived from an EMBL/GenBank/DDBJ whole genome shotgun (WGS) entry which is preliminary data.</text>
</comment>
<dbReference type="InterPro" id="IPR017853">
    <property type="entry name" value="GH"/>
</dbReference>
<organism evidence="7 8">
    <name type="scientific">Halocaridina rubra</name>
    <name type="common">Hawaiian red shrimp</name>
    <dbReference type="NCBI Taxonomy" id="373956"/>
    <lineage>
        <taxon>Eukaryota</taxon>
        <taxon>Metazoa</taxon>
        <taxon>Ecdysozoa</taxon>
        <taxon>Arthropoda</taxon>
        <taxon>Crustacea</taxon>
        <taxon>Multicrustacea</taxon>
        <taxon>Malacostraca</taxon>
        <taxon>Eumalacostraca</taxon>
        <taxon>Eucarida</taxon>
        <taxon>Decapoda</taxon>
        <taxon>Pleocyemata</taxon>
        <taxon>Caridea</taxon>
        <taxon>Atyoidea</taxon>
        <taxon>Atyidae</taxon>
        <taxon>Halocaridina</taxon>
    </lineage>
</organism>
<keyword evidence="8" id="KW-1185">Reference proteome</keyword>
<sequence length="755" mass="86256">MIVKEIFPVVLITNGSNFDTRHWTSGVPRTYRDSWQQLLTDYNMEVLRAWFGRAGVGAWRSRKQVVWAFCVLVTVGLVYLQYAPGESLDHPSAPRHRALNTLYSSHEREGQGVARENAVHVQHVKFVTGGEARPPGGWLNRMEEEDNHNIQKDWNKIENVQHYETLPPDPNAAQHRHAVEVLQQRVAERKAQELQPPIHESNVPGAVMLPQQDLNPPGNWAAVQYRYNPYGEPVYGRTDRPNYIPPHRVVHFDLKGAPPKMSTFLQLIPWLASQGATAVLLEYEDTFPFKGRLAPLAAKNHYSRKQIANLISACRISGLEVIPLVQTFGHLEFALKHERFSHLREVPELPQALCPSLNESLWLVHSIIDQVMAAHPGVRYLHIGCDEVYHMGECEKCRLILRETLFLHHVESVARYVRRKYSAIPLVWDDMLRHISETAMQEAHMGELVEPMVWVYAEDVYRFVQPSVWTKYGQVFPNVWAASAFKGAFGEQLTVPNVRRHLDNNLNWLDVMASEGSKFTGGFRGIVVTGWQRYDHFAILCELLPAALPSLAVNLIATSHGYFNASLQGQLYQALNCMQTPKYQTWVNLDADPYLWDKFSWCFFPGAQVFKVTARLDATKRDVDAYIERVTKSRGWITDYNRRHNYSSPMRIDEDLEELPNRLHSITLLLKTAREALSEWFDDWTVGEWLELHVWPLLKRLTTLQREAESMKSVRYWPARPLPLLPELASYGVSEPTPSNARGGGGDEDAGGGGT</sequence>
<keyword evidence="7" id="KW-0326">Glycosidase</keyword>
<dbReference type="Pfam" id="PF00728">
    <property type="entry name" value="Glyco_hydro_20"/>
    <property type="match status" value="1"/>
</dbReference>
<dbReference type="EMBL" id="JAXCGZ010012040">
    <property type="protein sequence ID" value="KAK7073829.1"/>
    <property type="molecule type" value="Genomic_DNA"/>
</dbReference>
<name>A0AAN8X6H9_HALRR</name>
<evidence type="ECO:0000256" key="4">
    <source>
        <dbReference type="ARBA" id="ARBA00022801"/>
    </source>
</evidence>
<feature type="compositionally biased region" description="Acidic residues" evidence="5">
    <location>
        <begin position="746"/>
        <end position="755"/>
    </location>
</feature>
<dbReference type="GO" id="GO:0004563">
    <property type="term" value="F:beta-N-acetylhexosaminidase activity"/>
    <property type="evidence" value="ECO:0007669"/>
    <property type="project" value="UniProtKB-EC"/>
</dbReference>
<evidence type="ECO:0000256" key="5">
    <source>
        <dbReference type="SAM" id="MobiDB-lite"/>
    </source>
</evidence>
<feature type="region of interest" description="Disordered" evidence="5">
    <location>
        <begin position="730"/>
        <end position="755"/>
    </location>
</feature>
<evidence type="ECO:0000259" key="6">
    <source>
        <dbReference type="Pfam" id="PF00728"/>
    </source>
</evidence>
<dbReference type="Proteomes" id="UP001381693">
    <property type="component" value="Unassembled WGS sequence"/>
</dbReference>
<keyword evidence="4 7" id="KW-0378">Hydrolase</keyword>
<dbReference type="EC" id="3.2.1.52" evidence="3"/>
<evidence type="ECO:0000256" key="1">
    <source>
        <dbReference type="ARBA" id="ARBA00001231"/>
    </source>
</evidence>
<dbReference type="Gene3D" id="3.20.20.80">
    <property type="entry name" value="Glycosidases"/>
    <property type="match status" value="1"/>
</dbReference>
<dbReference type="SUPFAM" id="SSF51445">
    <property type="entry name" value="(Trans)glycosidases"/>
    <property type="match status" value="1"/>
</dbReference>
<gene>
    <name evidence="7" type="primary">hex-4_2</name>
    <name evidence="7" type="ORF">SK128_024592</name>
</gene>
<dbReference type="GO" id="GO:0005975">
    <property type="term" value="P:carbohydrate metabolic process"/>
    <property type="evidence" value="ECO:0007669"/>
    <property type="project" value="InterPro"/>
</dbReference>
<dbReference type="PANTHER" id="PTHR21040:SF8">
    <property type="entry name" value="BCDNA.GH04120"/>
    <property type="match status" value="1"/>
</dbReference>
<protein>
    <recommendedName>
        <fullName evidence="3">beta-N-acetylhexosaminidase</fullName>
        <ecNumber evidence="3">3.2.1.52</ecNumber>
    </recommendedName>
</protein>
<dbReference type="CDD" id="cd06565">
    <property type="entry name" value="GH20_GcnA-like"/>
    <property type="match status" value="1"/>
</dbReference>
<reference evidence="7 8" key="1">
    <citation type="submission" date="2023-11" db="EMBL/GenBank/DDBJ databases">
        <title>Halocaridina rubra genome assembly.</title>
        <authorList>
            <person name="Smith C."/>
        </authorList>
    </citation>
    <scope>NUCLEOTIDE SEQUENCE [LARGE SCALE GENOMIC DNA]</scope>
    <source>
        <strain evidence="7">EP-1</strain>
        <tissue evidence="7">Whole</tissue>
    </source>
</reference>
<evidence type="ECO:0000313" key="7">
    <source>
        <dbReference type="EMBL" id="KAK7073829.1"/>
    </source>
</evidence>
<evidence type="ECO:0000256" key="3">
    <source>
        <dbReference type="ARBA" id="ARBA00012663"/>
    </source>
</evidence>
<evidence type="ECO:0000256" key="2">
    <source>
        <dbReference type="ARBA" id="ARBA00006285"/>
    </source>
</evidence>
<comment type="similarity">
    <text evidence="2">Belongs to the glycosyl hydrolase 20 family.</text>
</comment>
<evidence type="ECO:0000313" key="8">
    <source>
        <dbReference type="Proteomes" id="UP001381693"/>
    </source>
</evidence>
<accession>A0AAN8X6H9</accession>
<proteinExistence type="inferred from homology"/>
<dbReference type="PANTHER" id="PTHR21040">
    <property type="entry name" value="BCDNA.GH04120"/>
    <property type="match status" value="1"/>
</dbReference>
<feature type="domain" description="Glycoside hydrolase family 20 catalytic" evidence="6">
    <location>
        <begin position="298"/>
        <end position="441"/>
    </location>
</feature>